<dbReference type="SUPFAM" id="SSF55681">
    <property type="entry name" value="Class II aaRS and biotin synthetases"/>
    <property type="match status" value="1"/>
</dbReference>
<dbReference type="Proteomes" id="UP000269499">
    <property type="component" value="Unassembled WGS sequence"/>
</dbReference>
<gene>
    <name evidence="2" type="ORF">DRJ26_04375</name>
</gene>
<dbReference type="PANTHER" id="PTHR43679:SF2">
    <property type="entry name" value="OCTANOYL-[GCVH]:PROTEIN N-OCTANOYLTRANSFERASE"/>
    <property type="match status" value="1"/>
</dbReference>
<dbReference type="CDD" id="cd16443">
    <property type="entry name" value="LplA"/>
    <property type="match status" value="1"/>
</dbReference>
<evidence type="ECO:0000259" key="1">
    <source>
        <dbReference type="PROSITE" id="PS51733"/>
    </source>
</evidence>
<dbReference type="Gene3D" id="3.30.930.10">
    <property type="entry name" value="Bira Bifunctional Protein, Domain 2"/>
    <property type="match status" value="1"/>
</dbReference>
<protein>
    <submittedName>
        <fullName evidence="2">Lipoate--protein ligase family protein</fullName>
    </submittedName>
</protein>
<name>A0A497F092_9CREN</name>
<dbReference type="Pfam" id="PF21948">
    <property type="entry name" value="LplA-B_cat"/>
    <property type="match status" value="1"/>
</dbReference>
<dbReference type="PANTHER" id="PTHR43679">
    <property type="entry name" value="OCTANOYLTRANSFERASE LIPM-RELATED"/>
    <property type="match status" value="1"/>
</dbReference>
<reference evidence="2 3" key="1">
    <citation type="submission" date="2018-06" db="EMBL/GenBank/DDBJ databases">
        <title>Extensive metabolic versatility and redundancy in microbially diverse, dynamic hydrothermal sediments.</title>
        <authorList>
            <person name="Dombrowski N."/>
            <person name="Teske A."/>
            <person name="Baker B.J."/>
        </authorList>
    </citation>
    <scope>NUCLEOTIDE SEQUENCE [LARGE SCALE GENOMIC DNA]</scope>
    <source>
        <strain evidence="2">B20_G2</strain>
    </source>
</reference>
<dbReference type="EMBL" id="QMRA01000102">
    <property type="protein sequence ID" value="RLE52712.1"/>
    <property type="molecule type" value="Genomic_DNA"/>
</dbReference>
<evidence type="ECO:0000313" key="2">
    <source>
        <dbReference type="EMBL" id="RLE52712.1"/>
    </source>
</evidence>
<keyword evidence="2" id="KW-0436">Ligase</keyword>
<proteinExistence type="predicted"/>
<dbReference type="InterPro" id="IPR050664">
    <property type="entry name" value="Octanoyltrans_LipM/LipL"/>
</dbReference>
<dbReference type="GO" id="GO:0016874">
    <property type="term" value="F:ligase activity"/>
    <property type="evidence" value="ECO:0007669"/>
    <property type="project" value="UniProtKB-KW"/>
</dbReference>
<dbReference type="InterPro" id="IPR004143">
    <property type="entry name" value="BPL_LPL_catalytic"/>
</dbReference>
<evidence type="ECO:0000313" key="3">
    <source>
        <dbReference type="Proteomes" id="UP000269499"/>
    </source>
</evidence>
<dbReference type="PROSITE" id="PS51733">
    <property type="entry name" value="BPL_LPL_CATALYTIC"/>
    <property type="match status" value="1"/>
</dbReference>
<accession>A0A497F092</accession>
<sequence length="236" mass="26627">MAIDEAMLVLRSQDKIPNTLRLYRFTPSAVTVGFFQSPNEEVNIEFCKKHGIEIVRRITGGGAVYHDENGEITYSIVVSQKNAPRDIIKSYELFCNGLVIALKKFGLPAEFHPINDVLVYGKKISGSAQTRRRGVVLQHGTLMYNTDIATLAVTLKVVPEKLKDKGVKKLEERVTTISKALGRQVSRDEVVQAMIEGFEEALNVKFFRGELTSEELELAEKLVKEKYSTDKWNFMV</sequence>
<comment type="caution">
    <text evidence="2">The sequence shown here is derived from an EMBL/GenBank/DDBJ whole genome shotgun (WGS) entry which is preliminary data.</text>
</comment>
<feature type="domain" description="BPL/LPL catalytic" evidence="1">
    <location>
        <begin position="14"/>
        <end position="206"/>
    </location>
</feature>
<organism evidence="2 3">
    <name type="scientific">Thermoproteota archaeon</name>
    <dbReference type="NCBI Taxonomy" id="2056631"/>
    <lineage>
        <taxon>Archaea</taxon>
        <taxon>Thermoproteota</taxon>
    </lineage>
</organism>
<dbReference type="AlphaFoldDB" id="A0A497F092"/>
<dbReference type="InterPro" id="IPR045864">
    <property type="entry name" value="aa-tRNA-synth_II/BPL/LPL"/>
</dbReference>